<dbReference type="AlphaFoldDB" id="A0A1I2JUB6"/>
<dbReference type="PROSITE" id="PS51340">
    <property type="entry name" value="MOSC"/>
    <property type="match status" value="1"/>
</dbReference>
<accession>A0A1I2JUB6</accession>
<feature type="domain" description="MOSC" evidence="1">
    <location>
        <begin position="120"/>
        <end position="262"/>
    </location>
</feature>
<dbReference type="Proteomes" id="UP000199771">
    <property type="component" value="Unassembled WGS sequence"/>
</dbReference>
<protein>
    <recommendedName>
        <fullName evidence="1">MOSC domain-containing protein</fullName>
    </recommendedName>
</protein>
<dbReference type="PANTHER" id="PTHR14237:SF19">
    <property type="entry name" value="MITOCHONDRIAL AMIDOXIME REDUCING COMPONENT 1"/>
    <property type="match status" value="1"/>
</dbReference>
<dbReference type="Pfam" id="PF03476">
    <property type="entry name" value="MOSC_N"/>
    <property type="match status" value="1"/>
</dbReference>
<proteinExistence type="predicted"/>
<dbReference type="InterPro" id="IPR005303">
    <property type="entry name" value="MOCOS_middle"/>
</dbReference>
<dbReference type="Pfam" id="PF03473">
    <property type="entry name" value="MOSC"/>
    <property type="match status" value="1"/>
</dbReference>
<dbReference type="GO" id="GO:0003824">
    <property type="term" value="F:catalytic activity"/>
    <property type="evidence" value="ECO:0007669"/>
    <property type="project" value="InterPro"/>
</dbReference>
<dbReference type="InterPro" id="IPR005302">
    <property type="entry name" value="MoCF_Sase_C"/>
</dbReference>
<dbReference type="InterPro" id="IPR011037">
    <property type="entry name" value="Pyrv_Knase-like_insert_dom_sf"/>
</dbReference>
<name>A0A1I2JUB6_9GAMM</name>
<dbReference type="GO" id="GO:0030170">
    <property type="term" value="F:pyridoxal phosphate binding"/>
    <property type="evidence" value="ECO:0007669"/>
    <property type="project" value="InterPro"/>
</dbReference>
<evidence type="ECO:0000313" key="2">
    <source>
        <dbReference type="EMBL" id="SFF56727.1"/>
    </source>
</evidence>
<dbReference type="EMBL" id="FOOC01000009">
    <property type="protein sequence ID" value="SFF56727.1"/>
    <property type="molecule type" value="Genomic_DNA"/>
</dbReference>
<organism evidence="2 3">
    <name type="scientific">Fontimonas thermophila</name>
    <dbReference type="NCBI Taxonomy" id="1076937"/>
    <lineage>
        <taxon>Bacteria</taxon>
        <taxon>Pseudomonadati</taxon>
        <taxon>Pseudomonadota</taxon>
        <taxon>Gammaproteobacteria</taxon>
        <taxon>Nevskiales</taxon>
        <taxon>Nevskiaceae</taxon>
        <taxon>Fontimonas</taxon>
    </lineage>
</organism>
<dbReference type="STRING" id="1076937.SAMN04488120_10941"/>
<dbReference type="GO" id="GO:0030151">
    <property type="term" value="F:molybdenum ion binding"/>
    <property type="evidence" value="ECO:0007669"/>
    <property type="project" value="InterPro"/>
</dbReference>
<reference evidence="2 3" key="1">
    <citation type="submission" date="2016-10" db="EMBL/GenBank/DDBJ databases">
        <authorList>
            <person name="de Groot N.N."/>
        </authorList>
    </citation>
    <scope>NUCLEOTIDE SEQUENCE [LARGE SCALE GENOMIC DNA]</scope>
    <source>
        <strain evidence="2 3">DSM 23609</strain>
    </source>
</reference>
<evidence type="ECO:0000313" key="3">
    <source>
        <dbReference type="Proteomes" id="UP000199771"/>
    </source>
</evidence>
<keyword evidence="3" id="KW-1185">Reference proteome</keyword>
<dbReference type="OrthoDB" id="581532at2"/>
<dbReference type="SUPFAM" id="SSF141673">
    <property type="entry name" value="MOSC N-terminal domain-like"/>
    <property type="match status" value="1"/>
</dbReference>
<dbReference type="PANTHER" id="PTHR14237">
    <property type="entry name" value="MOLYBDOPTERIN COFACTOR SULFURASE MOSC"/>
    <property type="match status" value="1"/>
</dbReference>
<dbReference type="RefSeq" id="WP_091534322.1">
    <property type="nucleotide sequence ID" value="NZ_FOOC01000009.1"/>
</dbReference>
<gene>
    <name evidence="2" type="ORF">SAMN04488120_10941</name>
</gene>
<sequence>MWLSAIYVFPLKSGAPLAVERVQVTARGLAGDRRWMVVDESGAFITGRTEPYLVRVRAEPQGEALRLDAPGMPPVLAYPVSRRETVTIWRDLVEARAACAEANAWIREVLGRPCRLVYMDEAARRPVDPAHGRPGDEVSFADAFPLLLISTASLDALNARLDVPVPMLRFRPNLVVSGTEAHAEDHWTRIRIGALEFEVVKPCVRCGFTTVMPETGTLDPRGEPLRTLATYRRGPTGGVTFGQNLIARGGGWLQTGDAVTVLA</sequence>
<dbReference type="SUPFAM" id="SSF50800">
    <property type="entry name" value="PK beta-barrel domain-like"/>
    <property type="match status" value="1"/>
</dbReference>
<evidence type="ECO:0000259" key="1">
    <source>
        <dbReference type="PROSITE" id="PS51340"/>
    </source>
</evidence>